<gene>
    <name evidence="1" type="ORF">ETAA1_37490</name>
</gene>
<organism evidence="1 2">
    <name type="scientific">Urbifossiella limnaea</name>
    <dbReference type="NCBI Taxonomy" id="2528023"/>
    <lineage>
        <taxon>Bacteria</taxon>
        <taxon>Pseudomonadati</taxon>
        <taxon>Planctomycetota</taxon>
        <taxon>Planctomycetia</taxon>
        <taxon>Gemmatales</taxon>
        <taxon>Gemmataceae</taxon>
        <taxon>Urbifossiella</taxon>
    </lineage>
</organism>
<protein>
    <submittedName>
        <fullName evidence="1">Uncharacterized protein</fullName>
    </submittedName>
</protein>
<dbReference type="AlphaFoldDB" id="A0A517XW95"/>
<evidence type="ECO:0000313" key="2">
    <source>
        <dbReference type="Proteomes" id="UP000319576"/>
    </source>
</evidence>
<dbReference type="Proteomes" id="UP000319576">
    <property type="component" value="Chromosome"/>
</dbReference>
<evidence type="ECO:0000313" key="1">
    <source>
        <dbReference type="EMBL" id="QDU21776.1"/>
    </source>
</evidence>
<proteinExistence type="predicted"/>
<dbReference type="KEGG" id="uli:ETAA1_37490"/>
<dbReference type="EMBL" id="CP036273">
    <property type="protein sequence ID" value="QDU21776.1"/>
    <property type="molecule type" value="Genomic_DNA"/>
</dbReference>
<reference evidence="1 2" key="1">
    <citation type="submission" date="2019-02" db="EMBL/GenBank/DDBJ databases">
        <title>Deep-cultivation of Planctomycetes and their phenomic and genomic characterization uncovers novel biology.</title>
        <authorList>
            <person name="Wiegand S."/>
            <person name="Jogler M."/>
            <person name="Boedeker C."/>
            <person name="Pinto D."/>
            <person name="Vollmers J."/>
            <person name="Rivas-Marin E."/>
            <person name="Kohn T."/>
            <person name="Peeters S.H."/>
            <person name="Heuer A."/>
            <person name="Rast P."/>
            <person name="Oberbeckmann S."/>
            <person name="Bunk B."/>
            <person name="Jeske O."/>
            <person name="Meyerdierks A."/>
            <person name="Storesund J.E."/>
            <person name="Kallscheuer N."/>
            <person name="Luecker S."/>
            <person name="Lage O.M."/>
            <person name="Pohl T."/>
            <person name="Merkel B.J."/>
            <person name="Hornburger P."/>
            <person name="Mueller R.-W."/>
            <person name="Bruemmer F."/>
            <person name="Labrenz M."/>
            <person name="Spormann A.M."/>
            <person name="Op den Camp H."/>
            <person name="Overmann J."/>
            <person name="Amann R."/>
            <person name="Jetten M.S.M."/>
            <person name="Mascher T."/>
            <person name="Medema M.H."/>
            <person name="Devos D.P."/>
            <person name="Kaster A.-K."/>
            <person name="Ovreas L."/>
            <person name="Rohde M."/>
            <person name="Galperin M.Y."/>
            <person name="Jogler C."/>
        </authorList>
    </citation>
    <scope>NUCLEOTIDE SEQUENCE [LARGE SCALE GENOMIC DNA]</scope>
    <source>
        <strain evidence="1 2">ETA_A1</strain>
    </source>
</reference>
<accession>A0A517XW95</accession>
<name>A0A517XW95_9BACT</name>
<keyword evidence="2" id="KW-1185">Reference proteome</keyword>
<sequence length="54" mass="5521">MPVPKTPTEGAGRHTFRPGAVALVWFEAGLETEYTLTGGTGNAPRAAAVPKPGS</sequence>